<reference evidence="14 15" key="1">
    <citation type="journal article" date="2017" name="Genome Biol. Evol.">
        <title>Phytophthora megakarya and P. palmivora, closely related causal agents of cacao black pod rot, underwent increases in genome sizes and gene numbers by different mechanisms.</title>
        <authorList>
            <person name="Ali S.S."/>
            <person name="Shao J."/>
            <person name="Lary D.J."/>
            <person name="Kronmiller B."/>
            <person name="Shen D."/>
            <person name="Strem M.D."/>
            <person name="Amoako-Attah I."/>
            <person name="Akrofi A.Y."/>
            <person name="Begoude B.A."/>
            <person name="Ten Hoopen G.M."/>
            <person name="Coulibaly K."/>
            <person name="Kebe B.I."/>
            <person name="Melnick R.L."/>
            <person name="Guiltinan M.J."/>
            <person name="Tyler B.M."/>
            <person name="Meinhardt L.W."/>
            <person name="Bailey B.A."/>
        </authorList>
    </citation>
    <scope>NUCLEOTIDE SEQUENCE [LARGE SCALE GENOMIC DNA]</scope>
    <source>
        <strain evidence="15">sbr112.9</strain>
    </source>
</reference>
<evidence type="ECO:0000256" key="9">
    <source>
        <dbReference type="ARBA" id="ARBA00022989"/>
    </source>
</evidence>
<organism evidence="14 15">
    <name type="scientific">Phytophthora palmivora</name>
    <dbReference type="NCBI Taxonomy" id="4796"/>
    <lineage>
        <taxon>Eukaryota</taxon>
        <taxon>Sar</taxon>
        <taxon>Stramenopiles</taxon>
        <taxon>Oomycota</taxon>
        <taxon>Peronosporomycetes</taxon>
        <taxon>Peronosporales</taxon>
        <taxon>Peronosporaceae</taxon>
        <taxon>Phytophthora</taxon>
    </lineage>
</organism>
<keyword evidence="10" id="KW-0560">Oxidoreductase</keyword>
<evidence type="ECO:0000313" key="15">
    <source>
        <dbReference type="Proteomes" id="UP000237271"/>
    </source>
</evidence>
<protein>
    <submittedName>
        <fullName evidence="14">Alternative oxidase</fullName>
    </submittedName>
</protein>
<dbReference type="Pfam" id="PF01786">
    <property type="entry name" value="AOX"/>
    <property type="match status" value="1"/>
</dbReference>
<evidence type="ECO:0000256" key="2">
    <source>
        <dbReference type="ARBA" id="ARBA00004370"/>
    </source>
</evidence>
<dbReference type="InterPro" id="IPR002680">
    <property type="entry name" value="AOX"/>
</dbReference>
<name>A0A2P4Y7K0_9STRA</name>
<keyword evidence="8" id="KW-0249">Electron transport</keyword>
<dbReference type="OrthoDB" id="94990at2759"/>
<dbReference type="InterPro" id="IPR038659">
    <property type="entry name" value="AOX_sf"/>
</dbReference>
<evidence type="ECO:0000256" key="10">
    <source>
        <dbReference type="ARBA" id="ARBA00023002"/>
    </source>
</evidence>
<evidence type="ECO:0000256" key="5">
    <source>
        <dbReference type="ARBA" id="ARBA00022660"/>
    </source>
</evidence>
<comment type="cofactor">
    <cofactor evidence="1">
        <name>Fe cation</name>
        <dbReference type="ChEBI" id="CHEBI:24875"/>
    </cofactor>
</comment>
<dbReference type="EMBL" id="NCKW01005008">
    <property type="protein sequence ID" value="POM73787.1"/>
    <property type="molecule type" value="Genomic_DNA"/>
</dbReference>
<evidence type="ECO:0000256" key="13">
    <source>
        <dbReference type="SAM" id="MobiDB-lite"/>
    </source>
</evidence>
<dbReference type="PANTHER" id="PTHR31803">
    <property type="entry name" value="ALTERNATIVE OXIDASE"/>
    <property type="match status" value="1"/>
</dbReference>
<keyword evidence="12" id="KW-0472">Membrane</keyword>
<keyword evidence="7" id="KW-0479">Metal-binding</keyword>
<keyword evidence="9" id="KW-1133">Transmembrane helix</keyword>
<comment type="caution">
    <text evidence="14">The sequence shown here is derived from an EMBL/GenBank/DDBJ whole genome shotgun (WGS) entry which is preliminary data.</text>
</comment>
<evidence type="ECO:0000256" key="12">
    <source>
        <dbReference type="ARBA" id="ARBA00023136"/>
    </source>
</evidence>
<keyword evidence="15" id="KW-1185">Reference proteome</keyword>
<accession>A0A2P4Y7K0</accession>
<evidence type="ECO:0000256" key="1">
    <source>
        <dbReference type="ARBA" id="ARBA00001962"/>
    </source>
</evidence>
<keyword evidence="4" id="KW-0813">Transport</keyword>
<evidence type="ECO:0000256" key="7">
    <source>
        <dbReference type="ARBA" id="ARBA00022723"/>
    </source>
</evidence>
<keyword evidence="11" id="KW-0408">Iron</keyword>
<keyword evidence="5" id="KW-0679">Respiratory chain</keyword>
<evidence type="ECO:0000256" key="4">
    <source>
        <dbReference type="ARBA" id="ARBA00022448"/>
    </source>
</evidence>
<dbReference type="GO" id="GO:0009916">
    <property type="term" value="F:alternative oxidase activity"/>
    <property type="evidence" value="ECO:0007669"/>
    <property type="project" value="InterPro"/>
</dbReference>
<dbReference type="PANTHER" id="PTHR31803:SF3">
    <property type="entry name" value="ALTERNATIVE OXIDASE"/>
    <property type="match status" value="1"/>
</dbReference>
<proteinExistence type="inferred from homology"/>
<dbReference type="GO" id="GO:0010230">
    <property type="term" value="P:alternative respiration"/>
    <property type="evidence" value="ECO:0007669"/>
    <property type="project" value="TreeGrafter"/>
</dbReference>
<dbReference type="GO" id="GO:0016020">
    <property type="term" value="C:membrane"/>
    <property type="evidence" value="ECO:0007669"/>
    <property type="project" value="UniProtKB-SubCell"/>
</dbReference>
<dbReference type="Proteomes" id="UP000237271">
    <property type="component" value="Unassembled WGS sequence"/>
</dbReference>
<evidence type="ECO:0000256" key="3">
    <source>
        <dbReference type="ARBA" id="ARBA00008388"/>
    </source>
</evidence>
<sequence>MKTYTHLLDDMEHGHLDEWCTMTAPLIGRNHYNLSADAKVYDMIKYIRADESNHRDENHTLASIHQKSNPLIKQH</sequence>
<dbReference type="GO" id="GO:0046872">
    <property type="term" value="F:metal ion binding"/>
    <property type="evidence" value="ECO:0007669"/>
    <property type="project" value="UniProtKB-KW"/>
</dbReference>
<feature type="region of interest" description="Disordered" evidence="13">
    <location>
        <begin position="55"/>
        <end position="75"/>
    </location>
</feature>
<comment type="similarity">
    <text evidence="3">Belongs to the alternative oxidase family.</text>
</comment>
<gene>
    <name evidence="14" type="ORF">PHPALM_9332</name>
</gene>
<evidence type="ECO:0000256" key="6">
    <source>
        <dbReference type="ARBA" id="ARBA00022692"/>
    </source>
</evidence>
<feature type="compositionally biased region" description="Polar residues" evidence="13">
    <location>
        <begin position="60"/>
        <end position="75"/>
    </location>
</feature>
<dbReference type="AlphaFoldDB" id="A0A2P4Y7K0"/>
<dbReference type="GO" id="GO:0005739">
    <property type="term" value="C:mitochondrion"/>
    <property type="evidence" value="ECO:0007669"/>
    <property type="project" value="TreeGrafter"/>
</dbReference>
<evidence type="ECO:0000256" key="8">
    <source>
        <dbReference type="ARBA" id="ARBA00022982"/>
    </source>
</evidence>
<comment type="subcellular location">
    <subcellularLocation>
        <location evidence="2">Membrane</location>
    </subcellularLocation>
</comment>
<keyword evidence="6" id="KW-0812">Transmembrane</keyword>
<evidence type="ECO:0000313" key="14">
    <source>
        <dbReference type="EMBL" id="POM73787.1"/>
    </source>
</evidence>
<dbReference type="Gene3D" id="1.20.1260.140">
    <property type="entry name" value="Alternative oxidase"/>
    <property type="match status" value="1"/>
</dbReference>
<evidence type="ECO:0000256" key="11">
    <source>
        <dbReference type="ARBA" id="ARBA00023004"/>
    </source>
</evidence>